<evidence type="ECO:0000256" key="1">
    <source>
        <dbReference type="SAM" id="Phobius"/>
    </source>
</evidence>
<gene>
    <name evidence="3" type="ORF">G8770_01450</name>
</gene>
<comment type="caution">
    <text evidence="3">The sequence shown here is derived from an EMBL/GenBank/DDBJ whole genome shotgun (WGS) entry which is preliminary data.</text>
</comment>
<evidence type="ECO:0000313" key="3">
    <source>
        <dbReference type="EMBL" id="NHO64209.1"/>
    </source>
</evidence>
<feature type="domain" description="EamA" evidence="2">
    <location>
        <begin position="5"/>
        <end position="73"/>
    </location>
</feature>
<dbReference type="AlphaFoldDB" id="A0A9E5MIY1"/>
<feature type="transmembrane region" description="Helical" evidence="1">
    <location>
        <begin position="57"/>
        <end position="77"/>
    </location>
</feature>
<name>A0A9E5MIY1_9GAMM</name>
<dbReference type="InterPro" id="IPR037185">
    <property type="entry name" value="EmrE-like"/>
</dbReference>
<feature type="transmembrane region" description="Helical" evidence="1">
    <location>
        <begin position="6"/>
        <end position="27"/>
    </location>
</feature>
<protein>
    <submittedName>
        <fullName evidence="3">DMT family transporter</fullName>
    </submittedName>
</protein>
<keyword evidence="1" id="KW-1133">Transmembrane helix</keyword>
<proteinExistence type="predicted"/>
<dbReference type="InterPro" id="IPR000620">
    <property type="entry name" value="EamA_dom"/>
</dbReference>
<dbReference type="Pfam" id="PF00892">
    <property type="entry name" value="EamA"/>
    <property type="match status" value="1"/>
</dbReference>
<keyword evidence="4" id="KW-1185">Reference proteome</keyword>
<dbReference type="Proteomes" id="UP000787472">
    <property type="component" value="Unassembled WGS sequence"/>
</dbReference>
<keyword evidence="1" id="KW-0472">Membrane</keyword>
<feature type="transmembrane region" description="Helical" evidence="1">
    <location>
        <begin position="34"/>
        <end position="51"/>
    </location>
</feature>
<sequence>MATQAIYQGVFSSILALVFYSQAVSLLGPGKGAIFGAIVPGVSLLMAIGILGEPATLLQYAGVVVIFSGVIVTLELIKPARKQQKALLHHAGFSAHGFVKVTCSSCPTIEKPGSTPLMLLPRKHSGFSSVKAEHLNNV</sequence>
<evidence type="ECO:0000313" key="4">
    <source>
        <dbReference type="Proteomes" id="UP000787472"/>
    </source>
</evidence>
<keyword evidence="1" id="KW-0812">Transmembrane</keyword>
<dbReference type="EMBL" id="JAAONZ010000001">
    <property type="protein sequence ID" value="NHO64209.1"/>
    <property type="molecule type" value="Genomic_DNA"/>
</dbReference>
<organism evidence="3 4">
    <name type="scientific">Pseudomaricurvus hydrocarbonicus</name>
    <dbReference type="NCBI Taxonomy" id="1470433"/>
    <lineage>
        <taxon>Bacteria</taxon>
        <taxon>Pseudomonadati</taxon>
        <taxon>Pseudomonadota</taxon>
        <taxon>Gammaproteobacteria</taxon>
        <taxon>Cellvibrionales</taxon>
        <taxon>Cellvibrionaceae</taxon>
        <taxon>Pseudomaricurvus</taxon>
    </lineage>
</organism>
<dbReference type="GO" id="GO:0016020">
    <property type="term" value="C:membrane"/>
    <property type="evidence" value="ECO:0007669"/>
    <property type="project" value="InterPro"/>
</dbReference>
<dbReference type="SUPFAM" id="SSF103481">
    <property type="entry name" value="Multidrug resistance efflux transporter EmrE"/>
    <property type="match status" value="1"/>
</dbReference>
<accession>A0A9E5MIY1</accession>
<reference evidence="3" key="1">
    <citation type="submission" date="2020-03" db="EMBL/GenBank/DDBJ databases">
        <authorList>
            <person name="Guo F."/>
        </authorList>
    </citation>
    <scope>NUCLEOTIDE SEQUENCE</scope>
    <source>
        <strain evidence="3">JCM 30134</strain>
    </source>
</reference>
<evidence type="ECO:0000259" key="2">
    <source>
        <dbReference type="Pfam" id="PF00892"/>
    </source>
</evidence>